<dbReference type="Proteomes" id="UP000717328">
    <property type="component" value="Unassembled WGS sequence"/>
</dbReference>
<evidence type="ECO:0000256" key="1">
    <source>
        <dbReference type="SAM" id="MobiDB-lite"/>
    </source>
</evidence>
<evidence type="ECO:0000313" key="3">
    <source>
        <dbReference type="EMBL" id="KAG5635815.1"/>
    </source>
</evidence>
<evidence type="ECO:0000313" key="4">
    <source>
        <dbReference type="Proteomes" id="UP000717328"/>
    </source>
</evidence>
<accession>A0A9P7FV33</accession>
<dbReference type="AlphaFoldDB" id="A0A9P7FV33"/>
<name>A0A9P7FV33_9AGAR</name>
<comment type="caution">
    <text evidence="3">The sequence shown here is derived from an EMBL/GenBank/DDBJ whole genome shotgun (WGS) entry which is preliminary data.</text>
</comment>
<feature type="compositionally biased region" description="Basic and acidic residues" evidence="1">
    <location>
        <begin position="429"/>
        <end position="439"/>
    </location>
</feature>
<dbReference type="EMBL" id="JABCKI010006019">
    <property type="protein sequence ID" value="KAG5635815.1"/>
    <property type="molecule type" value="Genomic_DNA"/>
</dbReference>
<feature type="region of interest" description="Disordered" evidence="1">
    <location>
        <begin position="414"/>
        <end position="550"/>
    </location>
</feature>
<feature type="region of interest" description="Disordered" evidence="1">
    <location>
        <begin position="1"/>
        <end position="36"/>
    </location>
</feature>
<feature type="compositionally biased region" description="Acidic residues" evidence="1">
    <location>
        <begin position="1"/>
        <end position="19"/>
    </location>
</feature>
<protein>
    <recommendedName>
        <fullName evidence="2">GmrSD restriction endonucleases N-terminal domain-containing protein</fullName>
    </recommendedName>
</protein>
<reference evidence="3" key="1">
    <citation type="submission" date="2021-02" db="EMBL/GenBank/DDBJ databases">
        <authorList>
            <person name="Nieuwenhuis M."/>
            <person name="Van De Peppel L.J.J."/>
        </authorList>
    </citation>
    <scope>NUCLEOTIDE SEQUENCE</scope>
    <source>
        <strain evidence="3">D49</strain>
    </source>
</reference>
<gene>
    <name evidence="3" type="ORF">H0H81_010045</name>
</gene>
<proteinExistence type="predicted"/>
<evidence type="ECO:0000259" key="2">
    <source>
        <dbReference type="Pfam" id="PF03235"/>
    </source>
</evidence>
<feature type="compositionally biased region" description="Low complexity" evidence="1">
    <location>
        <begin position="455"/>
        <end position="475"/>
    </location>
</feature>
<dbReference type="Pfam" id="PF03235">
    <property type="entry name" value="GmrSD_N"/>
    <property type="match status" value="1"/>
</dbReference>
<organism evidence="3 4">
    <name type="scientific">Sphagnurus paluster</name>
    <dbReference type="NCBI Taxonomy" id="117069"/>
    <lineage>
        <taxon>Eukaryota</taxon>
        <taxon>Fungi</taxon>
        <taxon>Dikarya</taxon>
        <taxon>Basidiomycota</taxon>
        <taxon>Agaricomycotina</taxon>
        <taxon>Agaricomycetes</taxon>
        <taxon>Agaricomycetidae</taxon>
        <taxon>Agaricales</taxon>
        <taxon>Tricholomatineae</taxon>
        <taxon>Lyophyllaceae</taxon>
        <taxon>Sphagnurus</taxon>
    </lineage>
</organism>
<dbReference type="InterPro" id="IPR004919">
    <property type="entry name" value="GmrSD_N"/>
</dbReference>
<dbReference type="OrthoDB" id="5419821at2759"/>
<dbReference type="PANTHER" id="PTHR39639">
    <property type="entry name" value="CHROMOSOME 16, WHOLE GENOME SHOTGUN SEQUENCE"/>
    <property type="match status" value="1"/>
</dbReference>
<sequence length="550" mass="60215">MGSDDDDFSDLTDISDDEYGAPSSRKKKKQPPEGGYRIRNALKVPRASTYTAQALYDAMHSDDIKLDPEYQRDVVWPDAKMVGLIDSVFRNFYIPPVIFAVVSFDDGTEKKICIDGKQRLTSIQRFMDGLIPHKDPVTNEKLWYTDTGGGASKTRRKLLPEKYRRLFAMKQIVCVEYQDLTDSDEREIFQRVQLGMALTPAEKLQVTNTPRASFVRQLVNHFLSPSASSSSTDGAGSLASFDWDRARGADFRCLSQVVFCLYAHTYGPASSTAGSIARLEKFLAEKTRFPEAFEARVRATLRVMGELAADRQALGGKSKEAVLVKEVFRVPAKVSPVEFVMVGLLVGVHMEGAGCSVEGAAKDREKDKEREREGRRRLAEGILAMRIEVRAEHVDIRMNDRVARTMVDFIKAWKPSGDSSEAGAKRKRGEGTGEGKATVEDSGDEEEAPRKVKKTVAPPSKSSSSSNNVAVAKALPLPPRPAAVVPPAARGDDRMAVLRAAKMHAQSQSGGSVGPSGVQGQGGDQGDRRASWAGGGSGQRQQDSGWPSRR</sequence>
<feature type="compositionally biased region" description="Gly residues" evidence="1">
    <location>
        <begin position="511"/>
        <end position="524"/>
    </location>
</feature>
<feature type="domain" description="GmrSD restriction endonucleases N-terminal" evidence="2">
    <location>
        <begin position="63"/>
        <end position="192"/>
    </location>
</feature>
<feature type="compositionally biased region" description="Low complexity" evidence="1">
    <location>
        <begin position="539"/>
        <end position="550"/>
    </location>
</feature>
<dbReference type="PANTHER" id="PTHR39639:SF1">
    <property type="entry name" value="DUF262 DOMAIN-CONTAINING PROTEIN"/>
    <property type="match status" value="1"/>
</dbReference>
<keyword evidence="4" id="KW-1185">Reference proteome</keyword>
<reference evidence="3" key="2">
    <citation type="submission" date="2021-10" db="EMBL/GenBank/DDBJ databases">
        <title>Phylogenomics reveals ancestral predisposition of the termite-cultivated fungus Termitomyces towards a domesticated lifestyle.</title>
        <authorList>
            <person name="Auxier B."/>
            <person name="Grum-Grzhimaylo A."/>
            <person name="Cardenas M.E."/>
            <person name="Lodge J.D."/>
            <person name="Laessoe T."/>
            <person name="Pedersen O."/>
            <person name="Smith M.E."/>
            <person name="Kuyper T.W."/>
            <person name="Franco-Molano E.A."/>
            <person name="Baroni T.J."/>
            <person name="Aanen D.K."/>
        </authorList>
    </citation>
    <scope>NUCLEOTIDE SEQUENCE</scope>
    <source>
        <strain evidence="3">D49</strain>
    </source>
</reference>